<sequence length="156" mass="17265">MPAEWDKRIIPLILLALSEGLAIVTLCQIRQSGETRLTPLLEGIVPSATVAVDLKLAQNTLAGKFGRQGTLWPLTVLNICWAIDRVMSLAGEHPFVHAAHLESFKSALINVLATRSSTAQIQICLHMAMLTYWVYLWIKVGPKARRVLADMALFSF</sequence>
<protein>
    <submittedName>
        <fullName evidence="1">Uncharacterized protein</fullName>
    </submittedName>
</protein>
<dbReference type="AlphaFoldDB" id="A0A4Y9Z8L1"/>
<accession>A0A4Y9Z8L1</accession>
<comment type="caution">
    <text evidence="1">The sequence shown here is derived from an EMBL/GenBank/DDBJ whole genome shotgun (WGS) entry which is preliminary data.</text>
</comment>
<evidence type="ECO:0000313" key="2">
    <source>
        <dbReference type="Proteomes" id="UP000298327"/>
    </source>
</evidence>
<proteinExistence type="predicted"/>
<gene>
    <name evidence="1" type="ORF">EVG20_g2229</name>
</gene>
<dbReference type="EMBL" id="SEOQ01000083">
    <property type="protein sequence ID" value="TFY70774.1"/>
    <property type="molecule type" value="Genomic_DNA"/>
</dbReference>
<dbReference type="Proteomes" id="UP000298327">
    <property type="component" value="Unassembled WGS sequence"/>
</dbReference>
<reference evidence="1 2" key="1">
    <citation type="submission" date="2019-02" db="EMBL/GenBank/DDBJ databases">
        <title>Genome sequencing of the rare red list fungi Dentipellis fragilis.</title>
        <authorList>
            <person name="Buettner E."/>
            <person name="Kellner H."/>
        </authorList>
    </citation>
    <scope>NUCLEOTIDE SEQUENCE [LARGE SCALE GENOMIC DNA]</scope>
    <source>
        <strain evidence="1 2">DSM 105465</strain>
    </source>
</reference>
<keyword evidence="2" id="KW-1185">Reference proteome</keyword>
<organism evidence="1 2">
    <name type="scientific">Dentipellis fragilis</name>
    <dbReference type="NCBI Taxonomy" id="205917"/>
    <lineage>
        <taxon>Eukaryota</taxon>
        <taxon>Fungi</taxon>
        <taxon>Dikarya</taxon>
        <taxon>Basidiomycota</taxon>
        <taxon>Agaricomycotina</taxon>
        <taxon>Agaricomycetes</taxon>
        <taxon>Russulales</taxon>
        <taxon>Hericiaceae</taxon>
        <taxon>Dentipellis</taxon>
    </lineage>
</organism>
<name>A0A4Y9Z8L1_9AGAM</name>
<evidence type="ECO:0000313" key="1">
    <source>
        <dbReference type="EMBL" id="TFY70774.1"/>
    </source>
</evidence>